<dbReference type="SUPFAM" id="SSF89000">
    <property type="entry name" value="post-HMGL domain-like"/>
    <property type="match status" value="1"/>
</dbReference>
<feature type="domain" description="Pyruvate carboxyltransferase" evidence="6">
    <location>
        <begin position="35"/>
        <end position="314"/>
    </location>
</feature>
<evidence type="ECO:0000256" key="4">
    <source>
        <dbReference type="ARBA" id="ARBA00022679"/>
    </source>
</evidence>
<dbReference type="EMBL" id="JAPZBO010000005">
    <property type="protein sequence ID" value="KAJ5315499.1"/>
    <property type="molecule type" value="Genomic_DNA"/>
</dbReference>
<proteinExistence type="inferred from homology"/>
<evidence type="ECO:0000256" key="5">
    <source>
        <dbReference type="RuleBase" id="RU003523"/>
    </source>
</evidence>
<dbReference type="InterPro" id="IPR036230">
    <property type="entry name" value="LeuA_allosteric_dom_sf"/>
</dbReference>
<dbReference type="EC" id="2.3.3.13" evidence="3"/>
<dbReference type="NCBIfam" id="NF002991">
    <property type="entry name" value="PRK03739.1"/>
    <property type="match status" value="1"/>
</dbReference>
<evidence type="ECO:0000259" key="6">
    <source>
        <dbReference type="PROSITE" id="PS50991"/>
    </source>
</evidence>
<protein>
    <recommendedName>
        <fullName evidence="3">2-isopropylmalate synthase</fullName>
        <ecNumber evidence="3">2.3.3.13</ecNumber>
    </recommendedName>
</protein>
<dbReference type="GO" id="GO:0005739">
    <property type="term" value="C:mitochondrion"/>
    <property type="evidence" value="ECO:0007669"/>
    <property type="project" value="TreeGrafter"/>
</dbReference>
<organism evidence="7 8">
    <name type="scientific">Penicillium atrosanguineum</name>
    <dbReference type="NCBI Taxonomy" id="1132637"/>
    <lineage>
        <taxon>Eukaryota</taxon>
        <taxon>Fungi</taxon>
        <taxon>Dikarya</taxon>
        <taxon>Ascomycota</taxon>
        <taxon>Pezizomycotina</taxon>
        <taxon>Eurotiomycetes</taxon>
        <taxon>Eurotiomycetidae</taxon>
        <taxon>Eurotiales</taxon>
        <taxon>Aspergillaceae</taxon>
        <taxon>Penicillium</taxon>
    </lineage>
</organism>
<reference evidence="7" key="1">
    <citation type="submission" date="2022-12" db="EMBL/GenBank/DDBJ databases">
        <authorList>
            <person name="Petersen C."/>
        </authorList>
    </citation>
    <scope>NUCLEOTIDE SEQUENCE</scope>
    <source>
        <strain evidence="7">IBT 21472</strain>
    </source>
</reference>
<dbReference type="PANTHER" id="PTHR46911:SF1">
    <property type="entry name" value="2-ISOPROPYLMALATE SYNTHASE"/>
    <property type="match status" value="1"/>
</dbReference>
<dbReference type="GO" id="GO:0003852">
    <property type="term" value="F:2-isopropylmalate synthase activity"/>
    <property type="evidence" value="ECO:0007669"/>
    <property type="project" value="UniProtKB-EC"/>
</dbReference>
<evidence type="ECO:0000256" key="2">
    <source>
        <dbReference type="ARBA" id="ARBA00009767"/>
    </source>
</evidence>
<evidence type="ECO:0000313" key="7">
    <source>
        <dbReference type="EMBL" id="KAJ5315499.1"/>
    </source>
</evidence>
<dbReference type="PROSITE" id="PS50991">
    <property type="entry name" value="PYR_CT"/>
    <property type="match status" value="1"/>
</dbReference>
<dbReference type="PROSITE" id="PS00815">
    <property type="entry name" value="AIPM_HOMOCIT_SYNTH_1"/>
    <property type="match status" value="1"/>
</dbReference>
<keyword evidence="4 5" id="KW-0808">Transferase</keyword>
<comment type="similarity">
    <text evidence="2">Belongs to the alpha-IPM synthase/homocitrate synthase family. LeuA type 2 subfamily.</text>
</comment>
<comment type="caution">
    <text evidence="7">The sequence shown here is derived from an EMBL/GenBank/DDBJ whole genome shotgun (WGS) entry which is preliminary data.</text>
</comment>
<dbReference type="PANTHER" id="PTHR46911">
    <property type="match status" value="1"/>
</dbReference>
<comment type="catalytic activity">
    <reaction evidence="1">
        <text>3-methyl-2-oxobutanoate + acetyl-CoA + H2O = (2S)-2-isopropylmalate + CoA + H(+)</text>
        <dbReference type="Rhea" id="RHEA:21524"/>
        <dbReference type="ChEBI" id="CHEBI:1178"/>
        <dbReference type="ChEBI" id="CHEBI:11851"/>
        <dbReference type="ChEBI" id="CHEBI:15377"/>
        <dbReference type="ChEBI" id="CHEBI:15378"/>
        <dbReference type="ChEBI" id="CHEBI:57287"/>
        <dbReference type="ChEBI" id="CHEBI:57288"/>
        <dbReference type="EC" id="2.3.3.13"/>
    </reaction>
</comment>
<dbReference type="InterPro" id="IPR054692">
    <property type="entry name" value="LeuA-like_post-cat"/>
</dbReference>
<evidence type="ECO:0000256" key="1">
    <source>
        <dbReference type="ARBA" id="ARBA00000064"/>
    </source>
</evidence>
<keyword evidence="8" id="KW-1185">Reference proteome</keyword>
<dbReference type="Pfam" id="PF00682">
    <property type="entry name" value="HMGL-like"/>
    <property type="match status" value="1"/>
</dbReference>
<dbReference type="Pfam" id="PF22615">
    <property type="entry name" value="IPMS_D2"/>
    <property type="match status" value="1"/>
</dbReference>
<dbReference type="GO" id="GO:0009098">
    <property type="term" value="P:L-leucine biosynthetic process"/>
    <property type="evidence" value="ECO:0007669"/>
    <property type="project" value="TreeGrafter"/>
</dbReference>
<dbReference type="Gene3D" id="3.20.20.70">
    <property type="entry name" value="Aldolase class I"/>
    <property type="match status" value="1"/>
</dbReference>
<dbReference type="InterPro" id="IPR000891">
    <property type="entry name" value="PYR_CT"/>
</dbReference>
<dbReference type="Proteomes" id="UP001147746">
    <property type="component" value="Unassembled WGS sequence"/>
</dbReference>
<gene>
    <name evidence="7" type="ORF">N7476_005806</name>
</gene>
<reference evidence="7" key="2">
    <citation type="journal article" date="2023" name="IMA Fungus">
        <title>Comparative genomic study of the Penicillium genus elucidates a diverse pangenome and 15 lateral gene transfer events.</title>
        <authorList>
            <person name="Petersen C."/>
            <person name="Sorensen T."/>
            <person name="Nielsen M.R."/>
            <person name="Sondergaard T.E."/>
            <person name="Sorensen J.L."/>
            <person name="Fitzpatrick D.A."/>
            <person name="Frisvad J.C."/>
            <person name="Nielsen K.L."/>
        </authorList>
    </citation>
    <scope>NUCLEOTIDE SEQUENCE</scope>
    <source>
        <strain evidence="7">IBT 21472</strain>
    </source>
</reference>
<dbReference type="Gene3D" id="3.30.160.270">
    <property type="match status" value="1"/>
</dbReference>
<evidence type="ECO:0000256" key="3">
    <source>
        <dbReference type="ARBA" id="ARBA00012973"/>
    </source>
</evidence>
<dbReference type="PROSITE" id="PS00816">
    <property type="entry name" value="AIPM_HOMOCIT_SYNTH_2"/>
    <property type="match status" value="1"/>
</dbReference>
<dbReference type="InterPro" id="IPR002034">
    <property type="entry name" value="AIPM/Hcit_synth_CS"/>
</dbReference>
<dbReference type="SUPFAM" id="SSF51569">
    <property type="entry name" value="Aldolase"/>
    <property type="match status" value="1"/>
</dbReference>
<accession>A0A9W9U4U5</accession>
<name>A0A9W9U4U5_9EURO</name>
<dbReference type="AlphaFoldDB" id="A0A9W9U4U5"/>
<evidence type="ECO:0000313" key="8">
    <source>
        <dbReference type="Proteomes" id="UP001147746"/>
    </source>
</evidence>
<sequence>MSHSKHDVAVKYQKQLPISNLKNRQWPSERLAKAPTWLSTDLRDGNQALVNPMTLDQKWQFFQLLVGMGFKQIEVSFPCASDTEFNFTRRLVETPGAIPPDVTIEVISPCRKEALARTIESIKGAPNAIIFTFMATSDNYQETIFEASEETLLERARTCTEYVRSITKDDPIASSQTNWSFGFGMEDFGNSRPEVALRLGETVRNAWNPSRENPVILGLATSVESHMPNVYADQVEYFSTNISNRETVCISLHTHNDRGCAVASAELGCLAGADRVEGCLFGNGERAGNLDLVTVALNCLTQGVDPGLDFSHLPYIRQVYEEITRLPIHPRTPYSGDLYFRAWSGSHQDSIRKGMIKYNNARTDNTKQPTWRVPYLPLDPADVGQSFNSVIGINSQSGKAGVSWVLLQELGLDLPCEVAMEFSKVTKVHSERLGRGLVDTEVCDLFLRTFSVREISEDVWLSCYGGPRVKLDINEYADLGSVEKMIARLSNLLARSFELAEIVSQNLDSVTAKSAVFIKCNLKGVGHVWGVGVGVGGMAIARSVISALMVSKSNTGTACSCLITNADIDLNFTE</sequence>
<dbReference type="InterPro" id="IPR013785">
    <property type="entry name" value="Aldolase_TIM"/>
</dbReference>